<dbReference type="Gene3D" id="3.40.1390.20">
    <property type="entry name" value="HprK N-terminal domain-like"/>
    <property type="match status" value="1"/>
</dbReference>
<dbReference type="EC" id="2.7.4.-" evidence="14"/>
<dbReference type="InterPro" id="IPR003755">
    <property type="entry name" value="HPr(Ser)_kin/Pase"/>
</dbReference>
<feature type="binding site" evidence="14">
    <location>
        <position position="218"/>
    </location>
    <ligand>
        <name>Mg(2+)</name>
        <dbReference type="ChEBI" id="CHEBI:18420"/>
    </ligand>
</feature>
<comment type="similarity">
    <text evidence="3 14">Belongs to the HPrK/P family.</text>
</comment>
<dbReference type="InterPro" id="IPR011104">
    <property type="entry name" value="Hpr_kin/Pase_C"/>
</dbReference>
<dbReference type="Proteomes" id="UP000602260">
    <property type="component" value="Unassembled WGS sequence"/>
</dbReference>
<dbReference type="GO" id="GO:0006109">
    <property type="term" value="P:regulation of carbohydrate metabolic process"/>
    <property type="evidence" value="ECO:0007669"/>
    <property type="project" value="UniProtKB-UniRule"/>
</dbReference>
<evidence type="ECO:0000259" key="15">
    <source>
        <dbReference type="Pfam" id="PF02603"/>
    </source>
</evidence>
<comment type="domain">
    <text evidence="14">The Walker A ATP-binding motif also binds Pi and PPi.</text>
</comment>
<evidence type="ECO:0000256" key="3">
    <source>
        <dbReference type="ARBA" id="ARBA00006883"/>
    </source>
</evidence>
<accession>A0A8J6J2Q8</accession>
<reference evidence="17" key="1">
    <citation type="submission" date="2020-08" db="EMBL/GenBank/DDBJ databases">
        <title>Genome public.</title>
        <authorList>
            <person name="Liu C."/>
            <person name="Sun Q."/>
        </authorList>
    </citation>
    <scope>NUCLEOTIDE SEQUENCE</scope>
    <source>
        <strain evidence="17">BX5</strain>
    </source>
</reference>
<dbReference type="InterPro" id="IPR027417">
    <property type="entry name" value="P-loop_NTPase"/>
</dbReference>
<dbReference type="FunFam" id="3.40.50.300:FF:000174">
    <property type="entry name" value="HPr kinase/phosphorylase"/>
    <property type="match status" value="1"/>
</dbReference>
<dbReference type="EMBL" id="JACOPN010000002">
    <property type="protein sequence ID" value="MBC5716541.1"/>
    <property type="molecule type" value="Genomic_DNA"/>
</dbReference>
<evidence type="ECO:0000256" key="10">
    <source>
        <dbReference type="ARBA" id="ARBA00022842"/>
    </source>
</evidence>
<sequence length="332" mass="37146">MWYTEGKEGFCVSESKYSVTLGQIIKEFDLEVLCAAPNYEQVPLHTVDVNRPGLPLSGFFEHFDTKRLLLMGLTETAFVAGMTTEQRRESFERLLEYPVPGLIITRGLVAFPECLEAAQAHGRTVLRTKAQTSAFMSALIGSLYNYLAPRITRSGVMMEIYGEGVLIQGESGVGKSEVAIELIKRGHRIIADDAVEIRETNHGTLEANAPELIRHYMELRGIGVIDVRRLFGMGAIKLKQQIDMVINLEPWNDNTVYDRLGLDQMQTEVLGVKLPSITIPVKPGRNLASIVEVAAMNNRNRKMGHNAALELTQRMDRHFEQNGLGDELDEED</sequence>
<evidence type="ECO:0000256" key="9">
    <source>
        <dbReference type="ARBA" id="ARBA00022840"/>
    </source>
</evidence>
<keyword evidence="5 14" id="KW-0808">Transferase</keyword>
<gene>
    <name evidence="14 17" type="primary">hprK</name>
    <name evidence="17" type="ORF">H8S55_04270</name>
</gene>
<comment type="catalytic activity">
    <reaction evidence="1 14">
        <text>[HPr protein]-L-serine + ATP = [HPr protein]-O-phospho-L-serine + ADP + H(+)</text>
        <dbReference type="Rhea" id="RHEA:46600"/>
        <dbReference type="Rhea" id="RHEA-COMP:11602"/>
        <dbReference type="Rhea" id="RHEA-COMP:11603"/>
        <dbReference type="ChEBI" id="CHEBI:15378"/>
        <dbReference type="ChEBI" id="CHEBI:29999"/>
        <dbReference type="ChEBI" id="CHEBI:30616"/>
        <dbReference type="ChEBI" id="CHEBI:83421"/>
        <dbReference type="ChEBI" id="CHEBI:456216"/>
    </reaction>
</comment>
<name>A0A8J6J2Q8_9FIRM</name>
<keyword evidence="7 14" id="KW-0547">Nucleotide-binding</keyword>
<evidence type="ECO:0000313" key="18">
    <source>
        <dbReference type="Proteomes" id="UP000602260"/>
    </source>
</evidence>
<dbReference type="SUPFAM" id="SSF75138">
    <property type="entry name" value="HprK N-terminal domain-like"/>
    <property type="match status" value="1"/>
</dbReference>
<proteinExistence type="inferred from homology"/>
<dbReference type="InterPro" id="IPR011126">
    <property type="entry name" value="Hpr_kin/Pase_Hpr_N"/>
</dbReference>
<comment type="miscellaneous">
    <text evidence="14">Both phosphorylation and phosphorolysis are carried out by the same active site and suggest a common mechanism for both reactions.</text>
</comment>
<comment type="caution">
    <text evidence="17">The sequence shown here is derived from an EMBL/GenBank/DDBJ whole genome shotgun (WGS) entry which is preliminary data.</text>
</comment>
<dbReference type="NCBIfam" id="TIGR00679">
    <property type="entry name" value="hpr-ser"/>
    <property type="match status" value="1"/>
</dbReference>
<keyword evidence="4 14" id="KW-0723">Serine/threonine-protein kinase</keyword>
<evidence type="ECO:0000256" key="5">
    <source>
        <dbReference type="ARBA" id="ARBA00022679"/>
    </source>
</evidence>
<evidence type="ECO:0000256" key="14">
    <source>
        <dbReference type="HAMAP-Rule" id="MF_01249"/>
    </source>
</evidence>
<evidence type="ECO:0000313" key="17">
    <source>
        <dbReference type="EMBL" id="MBC5716541.1"/>
    </source>
</evidence>
<evidence type="ECO:0000256" key="4">
    <source>
        <dbReference type="ARBA" id="ARBA00022527"/>
    </source>
</evidence>
<feature type="domain" description="HPr kinase/phosphorylase C-terminal" evidence="16">
    <location>
        <begin position="146"/>
        <end position="315"/>
    </location>
</feature>
<dbReference type="GO" id="GO:0004712">
    <property type="term" value="F:protein serine/threonine/tyrosine kinase activity"/>
    <property type="evidence" value="ECO:0007669"/>
    <property type="project" value="UniProtKB-UniRule"/>
</dbReference>
<organism evidence="17 18">
    <name type="scientific">Flintibacter faecis</name>
    <dbReference type="NCBI Taxonomy" id="2763047"/>
    <lineage>
        <taxon>Bacteria</taxon>
        <taxon>Bacillati</taxon>
        <taxon>Bacillota</taxon>
        <taxon>Clostridia</taxon>
        <taxon>Eubacteriales</taxon>
        <taxon>Flintibacter</taxon>
    </lineage>
</organism>
<dbReference type="PROSITE" id="PS00675">
    <property type="entry name" value="SIGMA54_INTERACT_1"/>
    <property type="match status" value="1"/>
</dbReference>
<dbReference type="InterPro" id="IPR025662">
    <property type="entry name" value="Sigma_54_int_dom_ATP-bd_1"/>
</dbReference>
<dbReference type="InterPro" id="IPR028979">
    <property type="entry name" value="Ser_kin/Pase_Hpr-like_N_sf"/>
</dbReference>
<feature type="region of interest" description="Important for the catalytic mechanism of both phosphorylation and dephosphorylation" evidence="14">
    <location>
        <begin position="217"/>
        <end position="226"/>
    </location>
</feature>
<dbReference type="GO" id="GO:0005524">
    <property type="term" value="F:ATP binding"/>
    <property type="evidence" value="ECO:0007669"/>
    <property type="project" value="UniProtKB-UniRule"/>
</dbReference>
<dbReference type="PANTHER" id="PTHR30305">
    <property type="entry name" value="PROTEIN YJDM-RELATED"/>
    <property type="match status" value="1"/>
</dbReference>
<comment type="cofactor">
    <cofactor evidence="2 14">
        <name>Mg(2+)</name>
        <dbReference type="ChEBI" id="CHEBI:18420"/>
    </cofactor>
</comment>
<keyword evidence="6 14" id="KW-0479">Metal-binding</keyword>
<evidence type="ECO:0000259" key="16">
    <source>
        <dbReference type="Pfam" id="PF07475"/>
    </source>
</evidence>
<feature type="active site" description="Proton acceptor; for phosphorylation activity. Proton donor; for dephosphorylation activity" evidence="14">
    <location>
        <position position="193"/>
    </location>
</feature>
<dbReference type="AlphaFoldDB" id="A0A8J6J2Q8"/>
<feature type="region of interest" description="Important for the catalytic mechanism of dephosphorylation" evidence="14">
    <location>
        <begin position="280"/>
        <end position="285"/>
    </location>
</feature>
<evidence type="ECO:0000256" key="8">
    <source>
        <dbReference type="ARBA" id="ARBA00022777"/>
    </source>
</evidence>
<dbReference type="GO" id="GO:0000287">
    <property type="term" value="F:magnesium ion binding"/>
    <property type="evidence" value="ECO:0007669"/>
    <property type="project" value="UniProtKB-UniRule"/>
</dbReference>
<dbReference type="EC" id="2.7.11.-" evidence="14"/>
<evidence type="ECO:0000256" key="11">
    <source>
        <dbReference type="ARBA" id="ARBA00023268"/>
    </source>
</evidence>
<dbReference type="HAMAP" id="MF_01249">
    <property type="entry name" value="HPr_kinase"/>
    <property type="match status" value="1"/>
</dbReference>
<feature type="active site" evidence="14">
    <location>
        <position position="175"/>
    </location>
</feature>
<dbReference type="GO" id="GO:0004674">
    <property type="term" value="F:protein serine/threonine kinase activity"/>
    <property type="evidence" value="ECO:0007669"/>
    <property type="project" value="UniProtKB-KW"/>
</dbReference>
<comment type="catalytic activity">
    <reaction evidence="13 14">
        <text>[HPr protein]-O-phospho-L-serine + phosphate + H(+) = [HPr protein]-L-serine + diphosphate</text>
        <dbReference type="Rhea" id="RHEA:46604"/>
        <dbReference type="Rhea" id="RHEA-COMP:11602"/>
        <dbReference type="Rhea" id="RHEA-COMP:11603"/>
        <dbReference type="ChEBI" id="CHEBI:15378"/>
        <dbReference type="ChEBI" id="CHEBI:29999"/>
        <dbReference type="ChEBI" id="CHEBI:33019"/>
        <dbReference type="ChEBI" id="CHEBI:43474"/>
        <dbReference type="ChEBI" id="CHEBI:83421"/>
    </reaction>
</comment>
<keyword evidence="11 14" id="KW-0511">Multifunctional enzyme</keyword>
<keyword evidence="12 14" id="KW-0119">Carbohydrate metabolism</keyword>
<dbReference type="Pfam" id="PF02603">
    <property type="entry name" value="Hpr_kinase_N"/>
    <property type="match status" value="1"/>
</dbReference>
<dbReference type="Pfam" id="PF07475">
    <property type="entry name" value="Hpr_kinase_C"/>
    <property type="match status" value="1"/>
</dbReference>
<comment type="subunit">
    <text evidence="14">Homohexamer.</text>
</comment>
<keyword evidence="8 14" id="KW-0418">Kinase</keyword>
<evidence type="ECO:0000256" key="13">
    <source>
        <dbReference type="ARBA" id="ARBA00047657"/>
    </source>
</evidence>
<evidence type="ECO:0000256" key="7">
    <source>
        <dbReference type="ARBA" id="ARBA00022741"/>
    </source>
</evidence>
<keyword evidence="9 14" id="KW-0067">ATP-binding</keyword>
<dbReference type="PANTHER" id="PTHR30305:SF1">
    <property type="entry name" value="HPR KINASE_PHOSPHORYLASE"/>
    <property type="match status" value="1"/>
</dbReference>
<keyword evidence="18" id="KW-1185">Reference proteome</keyword>
<keyword evidence="10 14" id="KW-0460">Magnesium</keyword>
<comment type="function">
    <text evidence="14">Catalyzes the ATP- as well as the pyrophosphate-dependent phosphorylation of a specific serine residue in HPr, a phosphocarrier protein of the phosphoenolpyruvate-dependent sugar phosphotransferase system (PTS). HprK/P also catalyzes the pyrophosphate-producing, inorganic phosphate-dependent dephosphorylation (phosphorolysis) of seryl-phosphorylated HPr (P-Ser-HPr). The two antagonistic activities of HprK/P are regulated by several intracellular metabolites, which change their concentration in response to the absence or presence of rapidly metabolisable carbon sources (glucose, fructose, etc.) in the growth medium. Therefore, by controlling the phosphorylation state of HPr, HPrK/P is a sensor enzyme that plays a major role in the regulation of carbon metabolism and sugar transport: it mediates carbon catabolite repression (CCR), and regulates PTS-catalyzed carbohydrate uptake and inducer exclusion.</text>
</comment>
<feature type="binding site" evidence="14">
    <location>
        <begin position="169"/>
        <end position="176"/>
    </location>
    <ligand>
        <name>ATP</name>
        <dbReference type="ChEBI" id="CHEBI:30616"/>
    </ligand>
</feature>
<evidence type="ECO:0000256" key="1">
    <source>
        <dbReference type="ARBA" id="ARBA00001120"/>
    </source>
</evidence>
<feature type="binding site" evidence="14">
    <location>
        <position position="176"/>
    </location>
    <ligand>
        <name>Mg(2+)</name>
        <dbReference type="ChEBI" id="CHEBI:18420"/>
    </ligand>
</feature>
<evidence type="ECO:0000256" key="6">
    <source>
        <dbReference type="ARBA" id="ARBA00022723"/>
    </source>
</evidence>
<evidence type="ECO:0000256" key="12">
    <source>
        <dbReference type="ARBA" id="ARBA00023277"/>
    </source>
</evidence>
<feature type="domain" description="HPr(Ser) kinase/phosphorylase N-terminal" evidence="15">
    <location>
        <begin position="19"/>
        <end position="140"/>
    </location>
</feature>
<feature type="active site" evidence="14">
    <location>
        <position position="259"/>
    </location>
</feature>
<dbReference type="GO" id="GO:0000155">
    <property type="term" value="F:phosphorelay sensor kinase activity"/>
    <property type="evidence" value="ECO:0007669"/>
    <property type="project" value="InterPro"/>
</dbReference>
<evidence type="ECO:0000256" key="2">
    <source>
        <dbReference type="ARBA" id="ARBA00001946"/>
    </source>
</evidence>
<dbReference type="CDD" id="cd01918">
    <property type="entry name" value="HprK_C"/>
    <property type="match status" value="1"/>
</dbReference>
<protein>
    <recommendedName>
        <fullName evidence="14">HPr kinase/phosphorylase</fullName>
        <shortName evidence="14">HPrK/P</shortName>
        <ecNumber evidence="14">2.7.11.-</ecNumber>
        <ecNumber evidence="14">2.7.4.-</ecNumber>
    </recommendedName>
    <alternativeName>
        <fullName evidence="14">HPr(Ser) kinase/phosphorylase</fullName>
    </alternativeName>
</protein>
<dbReference type="Gene3D" id="3.40.50.300">
    <property type="entry name" value="P-loop containing nucleotide triphosphate hydrolases"/>
    <property type="match status" value="1"/>
</dbReference>
<comment type="caution">
    <text evidence="14">Lacks conserved residue(s) required for the propagation of feature annotation.</text>
</comment>
<dbReference type="SUPFAM" id="SSF53795">
    <property type="entry name" value="PEP carboxykinase-like"/>
    <property type="match status" value="1"/>
</dbReference>